<accession>A0ABV1FS33</accession>
<comment type="caution">
    <text evidence="2">The sequence shown here is derived from an EMBL/GenBank/DDBJ whole genome shotgun (WGS) entry which is preliminary data.</text>
</comment>
<gene>
    <name evidence="2" type="ORF">AAAT34_09265</name>
</gene>
<keyword evidence="3" id="KW-1185">Reference proteome</keyword>
<feature type="domain" description="Transposase DDE" evidence="1">
    <location>
        <begin position="84"/>
        <end position="182"/>
    </location>
</feature>
<dbReference type="Proteomes" id="UP001487296">
    <property type="component" value="Unassembled WGS sequence"/>
</dbReference>
<reference evidence="2 3" key="1">
    <citation type="submission" date="2024-04" db="EMBL/GenBank/DDBJ databases">
        <title>Human intestinal bacterial collection.</title>
        <authorList>
            <person name="Pauvert C."/>
            <person name="Hitch T.C.A."/>
            <person name="Clavel T."/>
        </authorList>
    </citation>
    <scope>NUCLEOTIDE SEQUENCE [LARGE SCALE GENOMIC DNA]</scope>
    <source>
        <strain evidence="2 3">CLA-AA-H145</strain>
    </source>
</reference>
<evidence type="ECO:0000313" key="3">
    <source>
        <dbReference type="Proteomes" id="UP001487296"/>
    </source>
</evidence>
<dbReference type="NCBIfam" id="NF033520">
    <property type="entry name" value="transpos_IS982"/>
    <property type="match status" value="1"/>
</dbReference>
<sequence length="195" mass="23121">MSICEPDGRKHRNRKWTMSRSEIMTILIYFHFNTFRNFKHYYLFYVKVHLHDLFPKQLSYNRFVELESRVAVEMMLFLQLFCFGRCTGISFIDSTCIPVCHNKRITRNKVFSDYAERDKSTMGWYFGFKLHLICNERGELLNFMLTKANVDDRNTDVFNRLSDNVFGKLFADKGYISHGLSHISVLPMLQKVGGR</sequence>
<evidence type="ECO:0000313" key="2">
    <source>
        <dbReference type="EMBL" id="MEQ2487236.1"/>
    </source>
</evidence>
<proteinExistence type="predicted"/>
<name>A0ABV1FS33_9BACT</name>
<dbReference type="EMBL" id="JBBNFP010000037">
    <property type="protein sequence ID" value="MEQ2487236.1"/>
    <property type="molecule type" value="Genomic_DNA"/>
</dbReference>
<protein>
    <submittedName>
        <fullName evidence="2">IS982 family transposase</fullName>
    </submittedName>
</protein>
<dbReference type="InterPro" id="IPR025668">
    <property type="entry name" value="Tnp_DDE_dom"/>
</dbReference>
<dbReference type="RefSeq" id="WP_317192665.1">
    <property type="nucleotide sequence ID" value="NZ_JAHKBE010000038.1"/>
</dbReference>
<dbReference type="Pfam" id="PF13612">
    <property type="entry name" value="DDE_Tnp_1_3"/>
    <property type="match status" value="1"/>
</dbReference>
<organism evidence="2 3">
    <name type="scientific">Hallella faecis</name>
    <dbReference type="NCBI Taxonomy" id="2841596"/>
    <lineage>
        <taxon>Bacteria</taxon>
        <taxon>Pseudomonadati</taxon>
        <taxon>Bacteroidota</taxon>
        <taxon>Bacteroidia</taxon>
        <taxon>Bacteroidales</taxon>
        <taxon>Prevotellaceae</taxon>
        <taxon>Hallella</taxon>
    </lineage>
</organism>
<evidence type="ECO:0000259" key="1">
    <source>
        <dbReference type="Pfam" id="PF13612"/>
    </source>
</evidence>